<keyword evidence="3" id="KW-1185">Reference proteome</keyword>
<dbReference type="InterPro" id="IPR050645">
    <property type="entry name" value="Histidine_acid_phosphatase"/>
</dbReference>
<evidence type="ECO:0000313" key="2">
    <source>
        <dbReference type="EMBL" id="CAD5216074.1"/>
    </source>
</evidence>
<dbReference type="PANTHER" id="PTHR11567">
    <property type="entry name" value="ACID PHOSPHATASE-RELATED"/>
    <property type="match status" value="1"/>
</dbReference>
<dbReference type="Proteomes" id="UP000783686">
    <property type="component" value="Unassembled WGS sequence"/>
</dbReference>
<evidence type="ECO:0008006" key="4">
    <source>
        <dbReference type="Google" id="ProtNLM"/>
    </source>
</evidence>
<name>A0A811KMG8_9BILA</name>
<feature type="region of interest" description="Disordered" evidence="1">
    <location>
        <begin position="196"/>
        <end position="291"/>
    </location>
</feature>
<comment type="caution">
    <text evidence="2">The sequence shown here is derived from an EMBL/GenBank/DDBJ whole genome shotgun (WGS) entry which is preliminary data.</text>
</comment>
<sequence>MKRMLNEGNPYLPEISKVRKKDEDGQKQIKRFKKNFVSLDAYTRHKLMVNSYLLCYKGASGQLERDSSKDRGIYDIIKENHRFLWGNEDLTDVAKDWDKQLAKKYYDKLYKEYCIADLSRFEKNQIGLRWRTEKEVVSGKGQFQCGGKHCEKKKKLTSWEVNFSYEEHGEKKNALVKVRLCPECSLKLNFHSKKRKIKKEKVKKKKHKKHKKKKRRHSDSEDSDSDVNDMPGTSSSDIKVEIQQDADKTEEEKKKEAEKEAQDIWSKPVDVNEEEATGHDEMESFFDDLLL</sequence>
<dbReference type="EMBL" id="CAJFDH010000003">
    <property type="protein sequence ID" value="CAD5216074.1"/>
    <property type="molecule type" value="Genomic_DNA"/>
</dbReference>
<dbReference type="Proteomes" id="UP000614601">
    <property type="component" value="Unassembled WGS sequence"/>
</dbReference>
<feature type="compositionally biased region" description="Basic residues" evidence="1">
    <location>
        <begin position="196"/>
        <end position="217"/>
    </location>
</feature>
<evidence type="ECO:0000313" key="3">
    <source>
        <dbReference type="Proteomes" id="UP000614601"/>
    </source>
</evidence>
<accession>A0A811KMG8</accession>
<proteinExistence type="predicted"/>
<dbReference type="OrthoDB" id="197967at2759"/>
<protein>
    <recommendedName>
        <fullName evidence="4">Protein FRA10AC1</fullName>
    </recommendedName>
</protein>
<dbReference type="AlphaFoldDB" id="A0A811KMG8"/>
<reference evidence="2" key="1">
    <citation type="submission" date="2020-09" db="EMBL/GenBank/DDBJ databases">
        <authorList>
            <person name="Kikuchi T."/>
        </authorList>
    </citation>
    <scope>NUCLEOTIDE SEQUENCE</scope>
    <source>
        <strain evidence="2">SH1</strain>
    </source>
</reference>
<dbReference type="PANTHER" id="PTHR11567:SF25">
    <property type="entry name" value="PROTEIN FRA10AC1"/>
    <property type="match status" value="1"/>
</dbReference>
<dbReference type="InterPro" id="IPR019129">
    <property type="entry name" value="Folate-sensitive_fs_Fra10Ac1"/>
</dbReference>
<evidence type="ECO:0000256" key="1">
    <source>
        <dbReference type="SAM" id="MobiDB-lite"/>
    </source>
</evidence>
<dbReference type="EMBL" id="CAJFCW020000003">
    <property type="protein sequence ID" value="CAG9105261.1"/>
    <property type="molecule type" value="Genomic_DNA"/>
</dbReference>
<gene>
    <name evidence="2" type="ORF">BOKJ2_LOCUS6411</name>
</gene>
<dbReference type="Pfam" id="PF09725">
    <property type="entry name" value="Fra10Ac1"/>
    <property type="match status" value="1"/>
</dbReference>
<feature type="compositionally biased region" description="Basic and acidic residues" evidence="1">
    <location>
        <begin position="238"/>
        <end position="262"/>
    </location>
</feature>
<dbReference type="GO" id="GO:0016791">
    <property type="term" value="F:phosphatase activity"/>
    <property type="evidence" value="ECO:0007669"/>
    <property type="project" value="TreeGrafter"/>
</dbReference>
<organism evidence="2 3">
    <name type="scientific">Bursaphelenchus okinawaensis</name>
    <dbReference type="NCBI Taxonomy" id="465554"/>
    <lineage>
        <taxon>Eukaryota</taxon>
        <taxon>Metazoa</taxon>
        <taxon>Ecdysozoa</taxon>
        <taxon>Nematoda</taxon>
        <taxon>Chromadorea</taxon>
        <taxon>Rhabditida</taxon>
        <taxon>Tylenchina</taxon>
        <taxon>Tylenchomorpha</taxon>
        <taxon>Aphelenchoidea</taxon>
        <taxon>Aphelenchoididae</taxon>
        <taxon>Bursaphelenchus</taxon>
    </lineage>
</organism>